<organism evidence="3 4">
    <name type="scientific">Arabidopsis thaliana</name>
    <name type="common">Mouse-ear cress</name>
    <dbReference type="NCBI Taxonomy" id="3702"/>
    <lineage>
        <taxon>Eukaryota</taxon>
        <taxon>Viridiplantae</taxon>
        <taxon>Streptophyta</taxon>
        <taxon>Embryophyta</taxon>
        <taxon>Tracheophyta</taxon>
        <taxon>Spermatophyta</taxon>
        <taxon>Magnoliopsida</taxon>
        <taxon>eudicotyledons</taxon>
        <taxon>Gunneridae</taxon>
        <taxon>Pentapetalae</taxon>
        <taxon>rosids</taxon>
        <taxon>malvids</taxon>
        <taxon>Brassicales</taxon>
        <taxon>Brassicaceae</taxon>
        <taxon>Camelineae</taxon>
        <taxon>Arabidopsis</taxon>
    </lineage>
</organism>
<dbReference type="OrthoDB" id="10364013at2759"/>
<proteinExistence type="predicted"/>
<accession>A0A5S9WWQ0</accession>
<gene>
    <name evidence="3" type="ORF">C24_LOCUS7172</name>
</gene>
<feature type="region of interest" description="Disordered" evidence="1">
    <location>
        <begin position="1"/>
        <end position="54"/>
    </location>
</feature>
<dbReference type="AlphaFoldDB" id="A0A5S9WWQ0"/>
<keyword evidence="2" id="KW-0472">Membrane</keyword>
<sequence>MLNGGGGVECRHEEFDSGDERRSEHGEEGGYHSVCSTSGEDGGEKFCSSSKPKPKMFGSANPHSLFGGGVDLFSLVIIAVIFVVIVHVFLRIEGRGDGGDSENYMLTEDQSTKTTDKKPDTEALMAENQSTKTTDHKP</sequence>
<feature type="region of interest" description="Disordered" evidence="1">
    <location>
        <begin position="94"/>
        <end position="138"/>
    </location>
</feature>
<name>A0A5S9WWQ0_ARATH</name>
<evidence type="ECO:0000256" key="1">
    <source>
        <dbReference type="SAM" id="MobiDB-lite"/>
    </source>
</evidence>
<reference evidence="3 4" key="1">
    <citation type="submission" date="2019-12" db="EMBL/GenBank/DDBJ databases">
        <authorList>
            <person name="Jiao W.-B."/>
            <person name="Schneeberger K."/>
        </authorList>
    </citation>
    <scope>NUCLEOTIDE SEQUENCE [LARGE SCALE GENOMIC DNA]</scope>
    <source>
        <strain evidence="4">cv. C24</strain>
    </source>
</reference>
<dbReference type="EMBL" id="CACSHJ010000088">
    <property type="protein sequence ID" value="CAA0354880.1"/>
    <property type="molecule type" value="Genomic_DNA"/>
</dbReference>
<evidence type="ECO:0000313" key="3">
    <source>
        <dbReference type="EMBL" id="CAA0354880.1"/>
    </source>
</evidence>
<evidence type="ECO:0000313" key="4">
    <source>
        <dbReference type="Proteomes" id="UP000434276"/>
    </source>
</evidence>
<dbReference type="ExpressionAtlas" id="A0A5S9WWQ0">
    <property type="expression patterns" value="baseline and differential"/>
</dbReference>
<keyword evidence="2" id="KW-0812">Transmembrane</keyword>
<feature type="compositionally biased region" description="Basic and acidic residues" evidence="1">
    <location>
        <begin position="110"/>
        <end position="121"/>
    </location>
</feature>
<protein>
    <recommendedName>
        <fullName evidence="5">Transmembrane protein</fullName>
    </recommendedName>
</protein>
<keyword evidence="2" id="KW-1133">Transmembrane helix</keyword>
<feature type="transmembrane region" description="Helical" evidence="2">
    <location>
        <begin position="72"/>
        <end position="90"/>
    </location>
</feature>
<evidence type="ECO:0000256" key="2">
    <source>
        <dbReference type="SAM" id="Phobius"/>
    </source>
</evidence>
<feature type="compositionally biased region" description="Basic and acidic residues" evidence="1">
    <location>
        <begin position="9"/>
        <end position="30"/>
    </location>
</feature>
<dbReference type="Proteomes" id="UP000434276">
    <property type="component" value="Unassembled WGS sequence"/>
</dbReference>
<evidence type="ECO:0008006" key="5">
    <source>
        <dbReference type="Google" id="ProtNLM"/>
    </source>
</evidence>